<dbReference type="OrthoDB" id="14911at2759"/>
<reference evidence="11 12" key="1">
    <citation type="journal article" date="2013" name="Nature">
        <title>Insights into bilaterian evolution from three spiralian genomes.</title>
        <authorList>
            <person name="Simakov O."/>
            <person name="Marletaz F."/>
            <person name="Cho S.J."/>
            <person name="Edsinger-Gonzales E."/>
            <person name="Havlak P."/>
            <person name="Hellsten U."/>
            <person name="Kuo D.H."/>
            <person name="Larsson T."/>
            <person name="Lv J."/>
            <person name="Arendt D."/>
            <person name="Savage R."/>
            <person name="Osoegawa K."/>
            <person name="de Jong P."/>
            <person name="Grimwood J."/>
            <person name="Chapman J.A."/>
            <person name="Shapiro H."/>
            <person name="Aerts A."/>
            <person name="Otillar R.P."/>
            <person name="Terry A.Y."/>
            <person name="Boore J.L."/>
            <person name="Grigoriev I.V."/>
            <person name="Lindberg D.R."/>
            <person name="Seaver E.C."/>
            <person name="Weisblat D.A."/>
            <person name="Putnam N.H."/>
            <person name="Rokhsar D.S."/>
        </authorList>
    </citation>
    <scope>NUCLEOTIDE SEQUENCE [LARGE SCALE GENOMIC DNA]</scope>
</reference>
<dbReference type="InterPro" id="IPR016555">
    <property type="entry name" value="PLipase_D_euk"/>
</dbReference>
<feature type="compositionally biased region" description="Basic and acidic residues" evidence="8">
    <location>
        <begin position="450"/>
        <end position="462"/>
    </location>
</feature>
<evidence type="ECO:0000259" key="9">
    <source>
        <dbReference type="PROSITE" id="PS50035"/>
    </source>
</evidence>
<feature type="domain" description="PX" evidence="10">
    <location>
        <begin position="1"/>
        <end position="123"/>
    </location>
</feature>
<dbReference type="GO" id="GO:0004630">
    <property type="term" value="F:phospholipase D activity"/>
    <property type="evidence" value="ECO:0007669"/>
    <property type="project" value="UniProtKB-UniRule"/>
</dbReference>
<dbReference type="GeneID" id="20247070"/>
<evidence type="ECO:0000256" key="6">
    <source>
        <dbReference type="ARBA" id="ARBA00023098"/>
    </source>
</evidence>
<feature type="compositionally biased region" description="Polar residues" evidence="8">
    <location>
        <begin position="471"/>
        <end position="481"/>
    </location>
</feature>
<dbReference type="GO" id="GO:0009395">
    <property type="term" value="P:phospholipid catabolic process"/>
    <property type="evidence" value="ECO:0007669"/>
    <property type="project" value="TreeGrafter"/>
</dbReference>
<dbReference type="Pfam" id="PF00787">
    <property type="entry name" value="PX"/>
    <property type="match status" value="1"/>
</dbReference>
<gene>
    <name evidence="11" type="ORF">LOTGIDRAFT_222671</name>
</gene>
<comment type="catalytic activity">
    <reaction evidence="1 7">
        <text>a 1,2-diacyl-sn-glycero-3-phosphocholine + H2O = a 1,2-diacyl-sn-glycero-3-phosphate + choline + H(+)</text>
        <dbReference type="Rhea" id="RHEA:14445"/>
        <dbReference type="ChEBI" id="CHEBI:15354"/>
        <dbReference type="ChEBI" id="CHEBI:15377"/>
        <dbReference type="ChEBI" id="CHEBI:15378"/>
        <dbReference type="ChEBI" id="CHEBI:57643"/>
        <dbReference type="ChEBI" id="CHEBI:58608"/>
        <dbReference type="EC" id="3.1.4.4"/>
    </reaction>
</comment>
<keyword evidence="5 7" id="KW-0442">Lipid degradation</keyword>
<dbReference type="FunFam" id="3.30.870.10:FF:000011">
    <property type="entry name" value="Phospholipase"/>
    <property type="match status" value="1"/>
</dbReference>
<dbReference type="EC" id="3.1.4.4" evidence="7"/>
<dbReference type="GO" id="GO:0060627">
    <property type="term" value="P:regulation of vesicle-mediated transport"/>
    <property type="evidence" value="ECO:0007669"/>
    <property type="project" value="TreeGrafter"/>
</dbReference>
<dbReference type="PIRSF" id="PIRSF009376">
    <property type="entry name" value="Phospholipase_D_euk"/>
    <property type="match status" value="1"/>
</dbReference>
<dbReference type="InterPro" id="IPR036871">
    <property type="entry name" value="PX_dom_sf"/>
</dbReference>
<dbReference type="RefSeq" id="XP_009065872.1">
    <property type="nucleotide sequence ID" value="XM_009067624.1"/>
</dbReference>
<evidence type="ECO:0000256" key="4">
    <source>
        <dbReference type="ARBA" id="ARBA00022801"/>
    </source>
</evidence>
<sequence>MKNVPIQVCNFVNRYTINVKHGEFTWIVKKRYKHFLQLFEHLSIFRAKQSFPLPSKDHRERRKTLNKEKMSVKFPKRPEALVSEDSIPQRMKQLEKYLQSLLKIKLYRNHTQTIEFLEVSHLSFIKALGNTKEKECMVKKCSGGRRILTCWGCVRNLSLFSRWNKRWLVLKDTFLAYIRPEDGYVRDVLLMDSHFNVECGSNATGSQDGVSIGNLQRNLIVKCWTARKAQEFTERIRIKGQTTASDFTKKNRFKAFAPMRENSYAHWFVDAGSYFEAVAESLEKAREEIFITDWWLSPEIYLKRPMTEGDKWRLDVILKRKADAGVKIYIMLYKEVTVALNIDSAYSKYKLLGLNSENIRVIRHPDHLPGDVLLWAHHEKMVVIDQRVAFLGGIDLCYGRWDDSQHRLTDLGYIITRRNSVIDLPQISMSNKVCLHLDTSKAGNLKHNYKNSEQDNDDHIDSIGENGGTGKQTQKTQNSSKLTDISAVARTASMLDSEQAIDEQGLKVSTKLWIGKDYVNFIFKDLVQLDAPFTDFIDRKTMPRMPWHDIGAVVYGKAARDVARHFITRWNFTKTKKFKEKTNYPLLMPRNYSRCSVPTSIKTVTYDVKTQILRSSCSWSAGLAEIEASIHTAYIHCIENAKHYIYIENQFFVTQIDDGNNSQNVVLNGIGDALYRRIIRAHRCQDEFRVYVVMPLLPAFEGEFGTAGGTNLQAVTNWNYASICRGQYSLIEKLSQEVPDPLKYVVFCGLRKHAELSGKMMTELIYVHSKLMIVDDDTVIIGSANINDRSMLGKRDSELAVIVEDNQKTGVQINGKEHMVGKFASSIRTTLFREHLGLDSDDLDITDIVHDDFYKGVWIKQAVVNTTIYDKVFNCIPCDFVHTFQQLRDYTNSPSLSESNPSEAREKLKGVKGHLVLLPRDFLKSENLAPAIGTKEALLPSTLYT</sequence>
<dbReference type="HOGENOM" id="CLU_000690_2_0_1"/>
<evidence type="ECO:0000256" key="7">
    <source>
        <dbReference type="PIRNR" id="PIRNR009376"/>
    </source>
</evidence>
<dbReference type="Pfam" id="PF00614">
    <property type="entry name" value="PLDc"/>
    <property type="match status" value="1"/>
</dbReference>
<dbReference type="Proteomes" id="UP000030746">
    <property type="component" value="Unassembled WGS sequence"/>
</dbReference>
<dbReference type="SMART" id="SM00155">
    <property type="entry name" value="PLDc"/>
    <property type="match status" value="2"/>
</dbReference>
<dbReference type="InterPro" id="IPR025202">
    <property type="entry name" value="PLD-like_dom"/>
</dbReference>
<dbReference type="OMA" id="EWRLDQI"/>
<dbReference type="AlphaFoldDB" id="V3ZH13"/>
<keyword evidence="4 7" id="KW-0378">Hydrolase</keyword>
<evidence type="ECO:0000259" key="10">
    <source>
        <dbReference type="PROSITE" id="PS50195"/>
    </source>
</evidence>
<keyword evidence="3" id="KW-0677">Repeat</keyword>
<dbReference type="FunFam" id="3.30.870.10:FF:000048">
    <property type="entry name" value="Phospholipase"/>
    <property type="match status" value="1"/>
</dbReference>
<dbReference type="CDD" id="cd09141">
    <property type="entry name" value="PLDc_vPLD1_2_yPLD_like_2"/>
    <property type="match status" value="1"/>
</dbReference>
<dbReference type="CDD" id="cd01254">
    <property type="entry name" value="PH_PLD"/>
    <property type="match status" value="1"/>
</dbReference>
<dbReference type="InterPro" id="IPR001736">
    <property type="entry name" value="PLipase_D/transphosphatidylase"/>
</dbReference>
<dbReference type="PROSITE" id="PS50195">
    <property type="entry name" value="PX"/>
    <property type="match status" value="1"/>
</dbReference>
<dbReference type="Pfam" id="PF13091">
    <property type="entry name" value="PLDc_2"/>
    <property type="match status" value="1"/>
</dbReference>
<keyword evidence="12" id="KW-1185">Reference proteome</keyword>
<evidence type="ECO:0000313" key="11">
    <source>
        <dbReference type="EMBL" id="ESO83442.1"/>
    </source>
</evidence>
<dbReference type="EMBL" id="KB203683">
    <property type="protein sequence ID" value="ESO83442.1"/>
    <property type="molecule type" value="Genomic_DNA"/>
</dbReference>
<dbReference type="CDD" id="cd09138">
    <property type="entry name" value="PLDc_vPLD1_2_yPLD_like_1"/>
    <property type="match status" value="1"/>
</dbReference>
<dbReference type="SMART" id="SM00312">
    <property type="entry name" value="PX"/>
    <property type="match status" value="1"/>
</dbReference>
<dbReference type="InterPro" id="IPR015679">
    <property type="entry name" value="PLipase_D_fam"/>
</dbReference>
<dbReference type="GO" id="GO:0035556">
    <property type="term" value="P:intracellular signal transduction"/>
    <property type="evidence" value="ECO:0007669"/>
    <property type="project" value="InterPro"/>
</dbReference>
<dbReference type="SUPFAM" id="SSF50729">
    <property type="entry name" value="PH domain-like"/>
    <property type="match status" value="1"/>
</dbReference>
<evidence type="ECO:0000256" key="5">
    <source>
        <dbReference type="ARBA" id="ARBA00022963"/>
    </source>
</evidence>
<dbReference type="SUPFAM" id="SSF64268">
    <property type="entry name" value="PX domain"/>
    <property type="match status" value="1"/>
</dbReference>
<protein>
    <recommendedName>
        <fullName evidence="7">Phospholipase</fullName>
        <ecNumber evidence="7">3.1.4.4</ecNumber>
    </recommendedName>
</protein>
<feature type="domain" description="PLD phosphodiesterase" evidence="9">
    <location>
        <begin position="763"/>
        <end position="790"/>
    </location>
</feature>
<dbReference type="KEGG" id="lgi:LOTGIDRAFT_222671"/>
<name>V3ZH13_LOTGI</name>
<dbReference type="Gene3D" id="3.30.1520.10">
    <property type="entry name" value="Phox-like domain"/>
    <property type="match status" value="1"/>
</dbReference>
<dbReference type="PROSITE" id="PS50035">
    <property type="entry name" value="PLD"/>
    <property type="match status" value="2"/>
</dbReference>
<organism evidence="11 12">
    <name type="scientific">Lottia gigantea</name>
    <name type="common">Giant owl limpet</name>
    <dbReference type="NCBI Taxonomy" id="225164"/>
    <lineage>
        <taxon>Eukaryota</taxon>
        <taxon>Metazoa</taxon>
        <taxon>Spiralia</taxon>
        <taxon>Lophotrochozoa</taxon>
        <taxon>Mollusca</taxon>
        <taxon>Gastropoda</taxon>
        <taxon>Patellogastropoda</taxon>
        <taxon>Lottioidea</taxon>
        <taxon>Lottiidae</taxon>
        <taxon>Lottia</taxon>
    </lineage>
</organism>
<evidence type="ECO:0000256" key="8">
    <source>
        <dbReference type="SAM" id="MobiDB-lite"/>
    </source>
</evidence>
<dbReference type="InterPro" id="IPR001683">
    <property type="entry name" value="PX_dom"/>
</dbReference>
<dbReference type="STRING" id="225164.V3ZH13"/>
<dbReference type="GO" id="GO:0035091">
    <property type="term" value="F:phosphatidylinositol binding"/>
    <property type="evidence" value="ECO:0007669"/>
    <property type="project" value="InterPro"/>
</dbReference>
<evidence type="ECO:0000256" key="3">
    <source>
        <dbReference type="ARBA" id="ARBA00022737"/>
    </source>
</evidence>
<dbReference type="GO" id="GO:0006654">
    <property type="term" value="P:phosphatidic acid biosynthetic process"/>
    <property type="evidence" value="ECO:0007669"/>
    <property type="project" value="InterPro"/>
</dbReference>
<evidence type="ECO:0000313" key="12">
    <source>
        <dbReference type="Proteomes" id="UP000030746"/>
    </source>
</evidence>
<keyword evidence="6" id="KW-0443">Lipid metabolism</keyword>
<feature type="domain" description="PLD phosphodiesterase" evidence="9">
    <location>
        <begin position="373"/>
        <end position="400"/>
    </location>
</feature>
<dbReference type="SUPFAM" id="SSF56024">
    <property type="entry name" value="Phospholipase D/nuclease"/>
    <property type="match status" value="2"/>
</dbReference>
<dbReference type="CTD" id="20247070"/>
<evidence type="ECO:0000256" key="2">
    <source>
        <dbReference type="ARBA" id="ARBA00008664"/>
    </source>
</evidence>
<evidence type="ECO:0000256" key="1">
    <source>
        <dbReference type="ARBA" id="ARBA00000798"/>
    </source>
</evidence>
<feature type="region of interest" description="Disordered" evidence="8">
    <location>
        <begin position="447"/>
        <end position="481"/>
    </location>
</feature>
<dbReference type="PANTHER" id="PTHR18896:SF76">
    <property type="entry name" value="PHOSPHOLIPASE"/>
    <property type="match status" value="1"/>
</dbReference>
<accession>V3ZH13</accession>
<proteinExistence type="inferred from homology"/>
<dbReference type="Gene3D" id="3.30.870.10">
    <property type="entry name" value="Endonuclease Chain A"/>
    <property type="match status" value="3"/>
</dbReference>
<comment type="similarity">
    <text evidence="2 7">Belongs to the phospholipase D family.</text>
</comment>
<dbReference type="PANTHER" id="PTHR18896">
    <property type="entry name" value="PHOSPHOLIPASE D"/>
    <property type="match status" value="1"/>
</dbReference>